<dbReference type="AlphaFoldDB" id="H5X3X7"/>
<sequence length="95" mass="10113">MWDADRVIAVVAGLARIVASDGGRLVLRSYDASRRALAVELTDGHAPDNVDGGAATPGCPVDERLVADFLTEALYRHGIDLAEIRVNNRLDGNDA</sequence>
<protein>
    <submittedName>
        <fullName evidence="1">Uncharacterized protein</fullName>
    </submittedName>
</protein>
<evidence type="ECO:0000313" key="1">
    <source>
        <dbReference type="EMBL" id="EHR52195.1"/>
    </source>
</evidence>
<name>H5X3X7_9PSEU</name>
<dbReference type="HOGENOM" id="CLU_2371100_0_0_11"/>
<gene>
    <name evidence="1" type="ORF">SacmaDRAFT_3999</name>
</gene>
<dbReference type="EMBL" id="CM001439">
    <property type="protein sequence ID" value="EHR52195.1"/>
    <property type="molecule type" value="Genomic_DNA"/>
</dbReference>
<organism evidence="1 2">
    <name type="scientific">Saccharomonospora marina XMU15</name>
    <dbReference type="NCBI Taxonomy" id="882083"/>
    <lineage>
        <taxon>Bacteria</taxon>
        <taxon>Bacillati</taxon>
        <taxon>Actinomycetota</taxon>
        <taxon>Actinomycetes</taxon>
        <taxon>Pseudonocardiales</taxon>
        <taxon>Pseudonocardiaceae</taxon>
        <taxon>Saccharomonospora</taxon>
    </lineage>
</organism>
<evidence type="ECO:0000313" key="2">
    <source>
        <dbReference type="Proteomes" id="UP000004926"/>
    </source>
</evidence>
<dbReference type="Proteomes" id="UP000004926">
    <property type="component" value="Chromosome"/>
</dbReference>
<dbReference type="RefSeq" id="WP_009155573.1">
    <property type="nucleotide sequence ID" value="NZ_CM001439.1"/>
</dbReference>
<accession>H5X3X7</accession>
<reference evidence="1 2" key="1">
    <citation type="journal article" date="2012" name="Stand. Genomic Sci.">
        <title>Genome sequence of the ocean sediment bacterium Saccharomonospora marina type strain (XMU15(T)).</title>
        <authorList>
            <person name="Klenk H.P."/>
            <person name="Lu M."/>
            <person name="Lucas S."/>
            <person name="Lapidus A."/>
            <person name="Copeland A."/>
            <person name="Pitluck S."/>
            <person name="Goodwin L.A."/>
            <person name="Han C."/>
            <person name="Tapia R."/>
            <person name="Brambilla E.M."/>
            <person name="Potter G."/>
            <person name="Land M."/>
            <person name="Ivanova N."/>
            <person name="Rohde M."/>
            <person name="Goker M."/>
            <person name="Detter J.C."/>
            <person name="Li W.J."/>
            <person name="Kyrpides N.C."/>
            <person name="Woyke T."/>
        </authorList>
    </citation>
    <scope>NUCLEOTIDE SEQUENCE [LARGE SCALE GENOMIC DNA]</scope>
    <source>
        <strain evidence="1 2">XMU15</strain>
    </source>
</reference>
<proteinExistence type="predicted"/>
<dbReference type="STRING" id="882083.SacmaDRAFT_3999"/>
<keyword evidence="2" id="KW-1185">Reference proteome</keyword>